<dbReference type="Proteomes" id="UP000003258">
    <property type="component" value="Unassembled WGS sequence"/>
</dbReference>
<dbReference type="InterPro" id="IPR009056">
    <property type="entry name" value="Cyt_c-like_dom"/>
</dbReference>
<comment type="caution">
    <text evidence="7">The sequence shown here is derived from an EMBL/GenBank/DDBJ whole genome shotgun (WGS) entry which is preliminary data.</text>
</comment>
<proteinExistence type="predicted"/>
<evidence type="ECO:0000256" key="3">
    <source>
        <dbReference type="ARBA" id="ARBA00023004"/>
    </source>
</evidence>
<feature type="signal peptide" evidence="5">
    <location>
        <begin position="1"/>
        <end position="23"/>
    </location>
</feature>
<dbReference type="EMBL" id="AFQO01000008">
    <property type="protein sequence ID" value="EGT75590.1"/>
    <property type="molecule type" value="Genomic_DNA"/>
</dbReference>
<dbReference type="PATRIC" id="fig|1028803.3.peg.1167"/>
<name>F9GPX9_HAEHA</name>
<dbReference type="PROSITE" id="PS51007">
    <property type="entry name" value="CYTC"/>
    <property type="match status" value="1"/>
</dbReference>
<dbReference type="Pfam" id="PF13442">
    <property type="entry name" value="Cytochrome_CBB3"/>
    <property type="match status" value="1"/>
</dbReference>
<evidence type="ECO:0000313" key="7">
    <source>
        <dbReference type="EMBL" id="EGT75590.1"/>
    </source>
</evidence>
<evidence type="ECO:0000259" key="6">
    <source>
        <dbReference type="PROSITE" id="PS51007"/>
    </source>
</evidence>
<organism evidence="7 8">
    <name type="scientific">Haemophilus haemolyticus M19501</name>
    <dbReference type="NCBI Taxonomy" id="1028803"/>
    <lineage>
        <taxon>Bacteria</taxon>
        <taxon>Pseudomonadati</taxon>
        <taxon>Pseudomonadota</taxon>
        <taxon>Gammaproteobacteria</taxon>
        <taxon>Pasteurellales</taxon>
        <taxon>Pasteurellaceae</taxon>
        <taxon>Haemophilus</taxon>
    </lineage>
</organism>
<dbReference type="SUPFAM" id="SSF46626">
    <property type="entry name" value="Cytochrome c"/>
    <property type="match status" value="1"/>
</dbReference>
<gene>
    <name evidence="7" type="ORF">GG9_1114</name>
</gene>
<evidence type="ECO:0000256" key="4">
    <source>
        <dbReference type="PROSITE-ProRule" id="PRU00433"/>
    </source>
</evidence>
<dbReference type="GO" id="GO:0046872">
    <property type="term" value="F:metal ion binding"/>
    <property type="evidence" value="ECO:0007669"/>
    <property type="project" value="UniProtKB-KW"/>
</dbReference>
<dbReference type="Gene3D" id="1.10.760.10">
    <property type="entry name" value="Cytochrome c-like domain"/>
    <property type="match status" value="1"/>
</dbReference>
<dbReference type="RefSeq" id="WP_005631938.1">
    <property type="nucleotide sequence ID" value="NZ_AFQO01000008.1"/>
</dbReference>
<dbReference type="eggNOG" id="COG2863">
    <property type="taxonomic scope" value="Bacteria"/>
</dbReference>
<reference evidence="7 8" key="1">
    <citation type="journal article" date="2011" name="J. Bacteriol.">
        <title>Genome Sequences for Five Strains of the Emerging Pathogen Haemophilus haemolyticus.</title>
        <authorList>
            <person name="Jordan I.K."/>
            <person name="Conley A.B."/>
            <person name="Antonov I.V."/>
            <person name="Arthur R.A."/>
            <person name="Cook E.D."/>
            <person name="Cooper G.P."/>
            <person name="Jones B.L."/>
            <person name="Knipe K.M."/>
            <person name="Lee K.J."/>
            <person name="Liu X."/>
            <person name="Mitchell G.J."/>
            <person name="Pande P.R."/>
            <person name="Petit R.A."/>
            <person name="Qin S."/>
            <person name="Rajan V.N."/>
            <person name="Sarda S."/>
            <person name="Sebastian A."/>
            <person name="Tang S."/>
            <person name="Thapliyal R."/>
            <person name="Varghese N.J."/>
            <person name="Ye T."/>
            <person name="Katz L.S."/>
            <person name="Wang X."/>
            <person name="Rowe L."/>
            <person name="Frace M."/>
            <person name="Mayer L.W."/>
        </authorList>
    </citation>
    <scope>NUCLEOTIDE SEQUENCE [LARGE SCALE GENOMIC DNA]</scope>
    <source>
        <strain evidence="7 8">M19501</strain>
    </source>
</reference>
<sequence>MKRIYKATLLSLSLLTASQFVLADVDMEKAENFYKRTCATCHGKSAEKSALGQSQIINTLNSEEIYTALSDRKSGKIQGAGNMIKIRLSEEEIKMLSEFVPTLKNK</sequence>
<dbReference type="GO" id="GO:0009055">
    <property type="term" value="F:electron transfer activity"/>
    <property type="evidence" value="ECO:0007669"/>
    <property type="project" value="InterPro"/>
</dbReference>
<keyword evidence="5" id="KW-0732">Signal</keyword>
<protein>
    <submittedName>
        <fullName evidence="7">Putative cytochrome c</fullName>
    </submittedName>
</protein>
<evidence type="ECO:0000313" key="8">
    <source>
        <dbReference type="Proteomes" id="UP000003258"/>
    </source>
</evidence>
<feature type="domain" description="Cytochrome c" evidence="6">
    <location>
        <begin position="25"/>
        <end position="104"/>
    </location>
</feature>
<dbReference type="GO" id="GO:0020037">
    <property type="term" value="F:heme binding"/>
    <property type="evidence" value="ECO:0007669"/>
    <property type="project" value="InterPro"/>
</dbReference>
<dbReference type="AlphaFoldDB" id="F9GPX9"/>
<keyword evidence="1 4" id="KW-0349">Heme</keyword>
<evidence type="ECO:0000256" key="1">
    <source>
        <dbReference type="ARBA" id="ARBA00022617"/>
    </source>
</evidence>
<evidence type="ECO:0000256" key="2">
    <source>
        <dbReference type="ARBA" id="ARBA00022723"/>
    </source>
</evidence>
<keyword evidence="3 4" id="KW-0408">Iron</keyword>
<evidence type="ECO:0000256" key="5">
    <source>
        <dbReference type="SAM" id="SignalP"/>
    </source>
</evidence>
<dbReference type="InterPro" id="IPR036909">
    <property type="entry name" value="Cyt_c-like_dom_sf"/>
</dbReference>
<accession>F9GPX9</accession>
<keyword evidence="2 4" id="KW-0479">Metal-binding</keyword>
<feature type="chain" id="PRO_5003390980" evidence="5">
    <location>
        <begin position="24"/>
        <end position="106"/>
    </location>
</feature>